<protein>
    <recommendedName>
        <fullName evidence="2 6">Malonyl CoA-acyl carrier protein transacylase</fullName>
        <ecNumber evidence="1 6">2.3.1.39</ecNumber>
    </recommendedName>
</protein>
<dbReference type="Gene3D" id="3.40.366.10">
    <property type="entry name" value="Malonyl-Coenzyme A Acyl Carrier Protein, domain 2"/>
    <property type="match status" value="1"/>
</dbReference>
<dbReference type="InterPro" id="IPR001227">
    <property type="entry name" value="Ac_transferase_dom_sf"/>
</dbReference>
<dbReference type="SMART" id="SM00827">
    <property type="entry name" value="PKS_AT"/>
    <property type="match status" value="1"/>
</dbReference>
<dbReference type="Proteomes" id="UP000031552">
    <property type="component" value="Unassembled WGS sequence"/>
</dbReference>
<evidence type="ECO:0000313" key="10">
    <source>
        <dbReference type="Proteomes" id="UP000031552"/>
    </source>
</evidence>
<dbReference type="GO" id="GO:0005829">
    <property type="term" value="C:cytosol"/>
    <property type="evidence" value="ECO:0007669"/>
    <property type="project" value="TreeGrafter"/>
</dbReference>
<dbReference type="FunFam" id="3.30.70.250:FF:000001">
    <property type="entry name" value="Malonyl CoA-acyl carrier protein transacylase"/>
    <property type="match status" value="1"/>
</dbReference>
<keyword evidence="3 6" id="KW-0808">Transferase</keyword>
<keyword evidence="4 6" id="KW-0012">Acyltransferase</keyword>
<dbReference type="PIRSF" id="PIRSF000446">
    <property type="entry name" value="Mct"/>
    <property type="match status" value="1"/>
</dbReference>
<dbReference type="STRING" id="1437425.CSEC_1075"/>
<gene>
    <name evidence="9" type="primary">fabD</name>
    <name evidence="9" type="ORF">CSEC_1075</name>
</gene>
<keyword evidence="10" id="KW-1185">Reference proteome</keyword>
<dbReference type="SUPFAM" id="SSF55048">
    <property type="entry name" value="Probable ACP-binding domain of malonyl-CoA ACP transacylase"/>
    <property type="match status" value="1"/>
</dbReference>
<dbReference type="InterPro" id="IPR050858">
    <property type="entry name" value="Mal-CoA-ACP_Trans/PKS_FabD"/>
</dbReference>
<dbReference type="EC" id="2.3.1.39" evidence="1 6"/>
<dbReference type="InterPro" id="IPR016035">
    <property type="entry name" value="Acyl_Trfase/lysoPLipase"/>
</dbReference>
<dbReference type="GO" id="GO:0006633">
    <property type="term" value="P:fatty acid biosynthetic process"/>
    <property type="evidence" value="ECO:0007669"/>
    <property type="project" value="TreeGrafter"/>
</dbReference>
<evidence type="ECO:0000256" key="1">
    <source>
        <dbReference type="ARBA" id="ARBA00013258"/>
    </source>
</evidence>
<name>A0A090CZ09_9BACT</name>
<dbReference type="InterPro" id="IPR014043">
    <property type="entry name" value="Acyl_transferase_dom"/>
</dbReference>
<evidence type="ECO:0000256" key="6">
    <source>
        <dbReference type="PIRNR" id="PIRNR000446"/>
    </source>
</evidence>
<evidence type="ECO:0000256" key="3">
    <source>
        <dbReference type="ARBA" id="ARBA00022679"/>
    </source>
</evidence>
<reference evidence="9" key="2">
    <citation type="submission" date="2014-09" db="EMBL/GenBank/DDBJ databases">
        <title>Criblamydia sequanensis harbors a mega-plasmid encoding arsenite resistance.</title>
        <authorList>
            <person name="Bertelli C."/>
            <person name="Goesmann A."/>
            <person name="Greub G."/>
        </authorList>
    </citation>
    <scope>NUCLEOTIDE SEQUENCE [LARGE SCALE GENOMIC DNA]</scope>
    <source>
        <strain evidence="9">CRIB-18</strain>
    </source>
</reference>
<dbReference type="InterPro" id="IPR024925">
    <property type="entry name" value="Malonyl_CoA-ACP_transAc"/>
</dbReference>
<proteinExistence type="inferred from homology"/>
<evidence type="ECO:0000259" key="8">
    <source>
        <dbReference type="SMART" id="SM00827"/>
    </source>
</evidence>
<dbReference type="NCBIfam" id="TIGR00128">
    <property type="entry name" value="fabD"/>
    <property type="match status" value="1"/>
</dbReference>
<dbReference type="InterPro" id="IPR004410">
    <property type="entry name" value="Malonyl_CoA-ACP_transAc_FabD"/>
</dbReference>
<evidence type="ECO:0000256" key="2">
    <source>
        <dbReference type="ARBA" id="ARBA00018953"/>
    </source>
</evidence>
<comment type="catalytic activity">
    <reaction evidence="5 6">
        <text>holo-[ACP] + malonyl-CoA = malonyl-[ACP] + CoA</text>
        <dbReference type="Rhea" id="RHEA:41792"/>
        <dbReference type="Rhea" id="RHEA-COMP:9623"/>
        <dbReference type="Rhea" id="RHEA-COMP:9685"/>
        <dbReference type="ChEBI" id="CHEBI:57287"/>
        <dbReference type="ChEBI" id="CHEBI:57384"/>
        <dbReference type="ChEBI" id="CHEBI:64479"/>
        <dbReference type="ChEBI" id="CHEBI:78449"/>
        <dbReference type="EC" id="2.3.1.39"/>
    </reaction>
</comment>
<evidence type="ECO:0000256" key="7">
    <source>
        <dbReference type="PIRSR" id="PIRSR000446-1"/>
    </source>
</evidence>
<dbReference type="EMBL" id="CCEJ010000004">
    <property type="protein sequence ID" value="CDR33901.1"/>
    <property type="molecule type" value="Genomic_DNA"/>
</dbReference>
<feature type="active site" evidence="7">
    <location>
        <position position="96"/>
    </location>
</feature>
<dbReference type="SUPFAM" id="SSF52151">
    <property type="entry name" value="FabD/lysophospholipase-like"/>
    <property type="match status" value="1"/>
</dbReference>
<feature type="active site" evidence="7">
    <location>
        <position position="205"/>
    </location>
</feature>
<comment type="caution">
    <text evidence="9">The sequence shown here is derived from an EMBL/GenBank/DDBJ whole genome shotgun (WGS) entry which is preliminary data.</text>
</comment>
<dbReference type="eggNOG" id="COG0331">
    <property type="taxonomic scope" value="Bacteria"/>
</dbReference>
<organism evidence="9 10">
    <name type="scientific">Candidatus Criblamydia sequanensis CRIB-18</name>
    <dbReference type="NCBI Taxonomy" id="1437425"/>
    <lineage>
        <taxon>Bacteria</taxon>
        <taxon>Pseudomonadati</taxon>
        <taxon>Chlamydiota</taxon>
        <taxon>Chlamydiia</taxon>
        <taxon>Parachlamydiales</taxon>
        <taxon>Candidatus Criblamydiaceae</taxon>
        <taxon>Candidatus Criblamydia</taxon>
    </lineage>
</organism>
<evidence type="ECO:0000256" key="5">
    <source>
        <dbReference type="ARBA" id="ARBA00048462"/>
    </source>
</evidence>
<dbReference type="InterPro" id="IPR016036">
    <property type="entry name" value="Malonyl_transacylase_ACP-bd"/>
</dbReference>
<dbReference type="GO" id="GO:0004314">
    <property type="term" value="F:[acyl-carrier-protein] S-malonyltransferase activity"/>
    <property type="evidence" value="ECO:0007669"/>
    <property type="project" value="UniProtKB-EC"/>
</dbReference>
<dbReference type="Gene3D" id="3.30.70.250">
    <property type="entry name" value="Malonyl-CoA ACP transacylase, ACP-binding"/>
    <property type="match status" value="1"/>
</dbReference>
<dbReference type="OrthoDB" id="9805460at2"/>
<dbReference type="Pfam" id="PF00698">
    <property type="entry name" value="Acyl_transf_1"/>
    <property type="match status" value="1"/>
</dbReference>
<evidence type="ECO:0000313" key="9">
    <source>
        <dbReference type="EMBL" id="CDR33901.1"/>
    </source>
</evidence>
<dbReference type="RefSeq" id="WP_041017430.1">
    <property type="nucleotide sequence ID" value="NZ_CCEJ010000004.1"/>
</dbReference>
<dbReference type="AlphaFoldDB" id="A0A090CZ09"/>
<accession>A0A090CZ09</accession>
<dbReference type="PANTHER" id="PTHR42681:SF1">
    <property type="entry name" value="MALONYL-COA-ACYL CARRIER PROTEIN TRANSACYLASE, MITOCHONDRIAL"/>
    <property type="match status" value="1"/>
</dbReference>
<feature type="domain" description="Malonyl-CoA:ACP transacylase (MAT)" evidence="8">
    <location>
        <begin position="10"/>
        <end position="301"/>
    </location>
</feature>
<evidence type="ECO:0000256" key="4">
    <source>
        <dbReference type="ARBA" id="ARBA00023315"/>
    </source>
</evidence>
<comment type="similarity">
    <text evidence="6">Belongs to the fabD family.</text>
</comment>
<sequence length="314" mass="34580">MVRAKKIAFIFPGQGAQYPGMAKDFFEHYAVSRETFEEADDILGRKISDIILRGPENILVQTRNSQTGIFIASAAILRALKFLFPDFDPAFTAGLSLGEYTALYAGSFSSFEETLTLVQRRGRYMNDACEEEKGTMAVVLGIEPSILISIVQEVGRKKRVSLANFNCPGQIVISGTLDGVEEVSNLAKQKGAKRILPLSVHGAFHSVLMKSAEDRLEPHIKALQLRKGLSELVMNVTGAIAKSPEEIKSNLIKQVTSSVLWEQSIETMRDNQVDLFVEIGPGKTLAGFNKRIGVLSPTLSIERLSDLELLAEYQ</sequence>
<dbReference type="PANTHER" id="PTHR42681">
    <property type="entry name" value="MALONYL-COA-ACYL CARRIER PROTEIN TRANSACYLASE, MITOCHONDRIAL"/>
    <property type="match status" value="1"/>
</dbReference>
<reference evidence="9" key="1">
    <citation type="submission" date="2013-12" db="EMBL/GenBank/DDBJ databases">
        <authorList>
            <person name="Linke B."/>
        </authorList>
    </citation>
    <scope>NUCLEOTIDE SEQUENCE [LARGE SCALE GENOMIC DNA]</scope>
    <source>
        <strain evidence="9">CRIB-18</strain>
    </source>
</reference>